<proteinExistence type="predicted"/>
<accession>A0A239HKH3</accession>
<gene>
    <name evidence="1" type="ORF">SAMN06296052_11421</name>
</gene>
<organism evidence="1 2">
    <name type="scientific">Pontibacter ummariensis</name>
    <dbReference type="NCBI Taxonomy" id="1610492"/>
    <lineage>
        <taxon>Bacteria</taxon>
        <taxon>Pseudomonadati</taxon>
        <taxon>Bacteroidota</taxon>
        <taxon>Cytophagia</taxon>
        <taxon>Cytophagales</taxon>
        <taxon>Hymenobacteraceae</taxon>
        <taxon>Pontibacter</taxon>
    </lineage>
</organism>
<sequence length="83" mass="9636">MLLISTIQPYPPELLKLLKPGGFDETFWDMWGTGAFRTHEACYEVLETTYEKYFGERKYADFGSFKAARSYQRAKNRKAAVKA</sequence>
<evidence type="ECO:0000313" key="1">
    <source>
        <dbReference type="EMBL" id="SNS81578.1"/>
    </source>
</evidence>
<dbReference type="RefSeq" id="WP_089320067.1">
    <property type="nucleotide sequence ID" value="NZ_FZOQ01000014.1"/>
</dbReference>
<dbReference type="EMBL" id="FZOQ01000014">
    <property type="protein sequence ID" value="SNS81578.1"/>
    <property type="molecule type" value="Genomic_DNA"/>
</dbReference>
<reference evidence="2" key="1">
    <citation type="submission" date="2017-06" db="EMBL/GenBank/DDBJ databases">
        <authorList>
            <person name="Varghese N."/>
            <person name="Submissions S."/>
        </authorList>
    </citation>
    <scope>NUCLEOTIDE SEQUENCE [LARGE SCALE GENOMIC DNA]</scope>
    <source>
        <strain evidence="2">NKM1</strain>
    </source>
</reference>
<evidence type="ECO:0000313" key="2">
    <source>
        <dbReference type="Proteomes" id="UP000198432"/>
    </source>
</evidence>
<dbReference type="AlphaFoldDB" id="A0A239HKH3"/>
<dbReference type="Proteomes" id="UP000198432">
    <property type="component" value="Unassembled WGS sequence"/>
</dbReference>
<keyword evidence="2" id="KW-1185">Reference proteome</keyword>
<protein>
    <submittedName>
        <fullName evidence="1">Uncharacterized protein</fullName>
    </submittedName>
</protein>
<name>A0A239HKH3_9BACT</name>